<sequence length="296" mass="30815">MSIFVNKDSRVAVQGVTGKEGSFWTRHMKEMGTQVVFGVTPGKEGQDVAGVPVYHSVRRGMREHPADVAMLFVPPRFTKDAIFEALDAGIRKICATADGIPLHESVQIRKAALSCGAMVVGGNTTGIISVGEALLGIIPYWIDSVYKKGHVGVMTRSGSLTNEVTAEIIKGGFGVTTLVGVGGDPVPGTRFAELLPMYQEDPDTHALVVIGELGGSMEEEVAEAVEAGVFSKPLVVFMGGRTAPEGKRMGHAGAIASHGHGTVKGKTAALLRAGAGVAAKPGEVGPLLREMLGCAT</sequence>
<evidence type="ECO:0000256" key="2">
    <source>
        <dbReference type="ARBA" id="ARBA00022741"/>
    </source>
</evidence>
<keyword evidence="1" id="KW-0436">Ligase</keyword>
<accession>A0A109W942</accession>
<dbReference type="GO" id="GO:0000166">
    <property type="term" value="F:nucleotide binding"/>
    <property type="evidence" value="ECO:0007669"/>
    <property type="project" value="UniProtKB-KW"/>
</dbReference>
<dbReference type="PANTHER" id="PTHR11117">
    <property type="entry name" value="SUCCINYL-COA LIGASE SUBUNIT ALPHA"/>
    <property type="match status" value="1"/>
</dbReference>
<keyword evidence="2" id="KW-0547">Nucleotide-binding</keyword>
<dbReference type="GO" id="GO:0004776">
    <property type="term" value="F:succinate-CoA ligase (GDP-forming) activity"/>
    <property type="evidence" value="ECO:0007669"/>
    <property type="project" value="TreeGrafter"/>
</dbReference>
<dbReference type="KEGG" id="dfi:AXF13_03930"/>
<evidence type="ECO:0000259" key="4">
    <source>
        <dbReference type="SMART" id="SM00881"/>
    </source>
</evidence>
<dbReference type="InterPro" id="IPR036291">
    <property type="entry name" value="NAD(P)-bd_dom_sf"/>
</dbReference>
<feature type="active site" description="Tele-phosphohistidine intermediate" evidence="3">
    <location>
        <position position="251"/>
    </location>
</feature>
<protein>
    <recommendedName>
        <fullName evidence="4">CoA-binding domain-containing protein</fullName>
    </recommendedName>
</protein>
<reference evidence="6" key="1">
    <citation type="submission" date="2016-02" db="EMBL/GenBank/DDBJ databases">
        <authorList>
            <person name="Holder M.E."/>
            <person name="Ajami N.J."/>
            <person name="Petrosino J.F."/>
        </authorList>
    </citation>
    <scope>NUCLEOTIDE SEQUENCE [LARGE SCALE GENOMIC DNA]</scope>
    <source>
        <strain evidence="6">CCUG 45958</strain>
    </source>
</reference>
<evidence type="ECO:0000256" key="1">
    <source>
        <dbReference type="ARBA" id="ARBA00022598"/>
    </source>
</evidence>
<dbReference type="Gene3D" id="3.40.50.720">
    <property type="entry name" value="NAD(P)-binding Rossmann-like Domain"/>
    <property type="match status" value="1"/>
</dbReference>
<dbReference type="GO" id="GO:0006099">
    <property type="term" value="P:tricarboxylic acid cycle"/>
    <property type="evidence" value="ECO:0007669"/>
    <property type="project" value="UniProtKB-UniPathway"/>
</dbReference>
<dbReference type="PROSITE" id="PS00399">
    <property type="entry name" value="SUCCINYL_COA_LIG_2"/>
    <property type="match status" value="1"/>
</dbReference>
<feature type="domain" description="CoA-binding" evidence="4">
    <location>
        <begin position="4"/>
        <end position="100"/>
    </location>
</feature>
<dbReference type="SUPFAM" id="SSF51735">
    <property type="entry name" value="NAD(P)-binding Rossmann-fold domains"/>
    <property type="match status" value="1"/>
</dbReference>
<dbReference type="GO" id="GO:0009361">
    <property type="term" value="C:succinate-CoA ligase complex (ADP-forming)"/>
    <property type="evidence" value="ECO:0007669"/>
    <property type="project" value="TreeGrafter"/>
</dbReference>
<gene>
    <name evidence="5" type="ORF">AXF13_03930</name>
</gene>
<evidence type="ECO:0000313" key="6">
    <source>
        <dbReference type="Proteomes" id="UP000069241"/>
    </source>
</evidence>
<dbReference type="PRINTS" id="PR01798">
    <property type="entry name" value="SCOASYNTHASE"/>
</dbReference>
<dbReference type="InterPro" id="IPR005810">
    <property type="entry name" value="CoA_lig_alpha"/>
</dbReference>
<dbReference type="InterPro" id="IPR003781">
    <property type="entry name" value="CoA-bd"/>
</dbReference>
<dbReference type="SMART" id="SM00881">
    <property type="entry name" value="CoA_binding"/>
    <property type="match status" value="1"/>
</dbReference>
<dbReference type="GO" id="GO:0004775">
    <property type="term" value="F:succinate-CoA ligase (ADP-forming) activity"/>
    <property type="evidence" value="ECO:0007669"/>
    <property type="project" value="TreeGrafter"/>
</dbReference>
<name>A0A109W942_9BACT</name>
<proteinExistence type="predicted"/>
<dbReference type="InterPro" id="IPR005811">
    <property type="entry name" value="SUCC_ACL_C"/>
</dbReference>
<dbReference type="Gene3D" id="3.40.50.261">
    <property type="entry name" value="Succinyl-CoA synthetase domains"/>
    <property type="match status" value="1"/>
</dbReference>
<dbReference type="SUPFAM" id="SSF52210">
    <property type="entry name" value="Succinyl-CoA synthetase domains"/>
    <property type="match status" value="1"/>
</dbReference>
<dbReference type="PIRSF" id="PIRSF001553">
    <property type="entry name" value="SucCS_alpha"/>
    <property type="match status" value="1"/>
</dbReference>
<dbReference type="Proteomes" id="UP000069241">
    <property type="component" value="Chromosome"/>
</dbReference>
<dbReference type="Pfam" id="PF02629">
    <property type="entry name" value="CoA_binding"/>
    <property type="match status" value="1"/>
</dbReference>
<dbReference type="AlphaFoldDB" id="A0A109W942"/>
<dbReference type="UniPathway" id="UPA00223">
    <property type="reaction ID" value="UER00999"/>
</dbReference>
<dbReference type="InterPro" id="IPR017440">
    <property type="entry name" value="Cit_synth/succinyl-CoA_lig_AS"/>
</dbReference>
<keyword evidence="6" id="KW-1185">Reference proteome</keyword>
<organism evidence="5 6">
    <name type="scientific">Desulfovibrio fairfieldensis</name>
    <dbReference type="NCBI Taxonomy" id="44742"/>
    <lineage>
        <taxon>Bacteria</taxon>
        <taxon>Pseudomonadati</taxon>
        <taxon>Thermodesulfobacteriota</taxon>
        <taxon>Desulfovibrionia</taxon>
        <taxon>Desulfovibrionales</taxon>
        <taxon>Desulfovibrionaceae</taxon>
        <taxon>Desulfovibrio</taxon>
    </lineage>
</organism>
<dbReference type="PANTHER" id="PTHR11117:SF2">
    <property type="entry name" value="SUCCINATE--COA LIGASE [ADP_GDP-FORMING] SUBUNIT ALPHA, MITOCHONDRIAL"/>
    <property type="match status" value="1"/>
</dbReference>
<evidence type="ECO:0000256" key="3">
    <source>
        <dbReference type="PIRSR" id="PIRSR001553-1"/>
    </source>
</evidence>
<dbReference type="Pfam" id="PF00549">
    <property type="entry name" value="Ligase_CoA"/>
    <property type="match status" value="1"/>
</dbReference>
<dbReference type="STRING" id="44742.AXF13_03930"/>
<dbReference type="InterPro" id="IPR016102">
    <property type="entry name" value="Succinyl-CoA_synth-like"/>
</dbReference>
<evidence type="ECO:0000313" key="5">
    <source>
        <dbReference type="EMBL" id="AMD89328.1"/>
    </source>
</evidence>
<dbReference type="RefSeq" id="WP_062251722.1">
    <property type="nucleotide sequence ID" value="NZ_CP014229.1"/>
</dbReference>
<dbReference type="EMBL" id="CP014229">
    <property type="protein sequence ID" value="AMD89328.1"/>
    <property type="molecule type" value="Genomic_DNA"/>
</dbReference>